<feature type="region of interest" description="Disordered" evidence="4">
    <location>
        <begin position="1"/>
        <end position="20"/>
    </location>
</feature>
<dbReference type="SMART" id="SM00364">
    <property type="entry name" value="LRR_BAC"/>
    <property type="match status" value="3"/>
</dbReference>
<dbReference type="AlphaFoldDB" id="A0A7R8X388"/>
<dbReference type="PANTHER" id="PTHR48051:SF47">
    <property type="entry name" value="LEUCINE RICH REPEAT AND STERILE ALPHA MOTIF CONTAINING 1"/>
    <property type="match status" value="1"/>
</dbReference>
<evidence type="ECO:0000313" key="6">
    <source>
        <dbReference type="EMBL" id="CAD7239978.1"/>
    </source>
</evidence>
<protein>
    <recommendedName>
        <fullName evidence="5">SAM domain-containing protein</fullName>
    </recommendedName>
</protein>
<keyword evidence="7" id="KW-1185">Reference proteome</keyword>
<dbReference type="Proteomes" id="UP000677054">
    <property type="component" value="Unassembled WGS sequence"/>
</dbReference>
<evidence type="ECO:0000259" key="5">
    <source>
        <dbReference type="PROSITE" id="PS50105"/>
    </source>
</evidence>
<dbReference type="OrthoDB" id="1711136at2759"/>
<feature type="coiled-coil region" evidence="3">
    <location>
        <begin position="505"/>
        <end position="532"/>
    </location>
</feature>
<name>A0A7R8X388_9CRUS</name>
<gene>
    <name evidence="6" type="ORF">DSTB1V02_LOCUS17</name>
</gene>
<evidence type="ECO:0000256" key="3">
    <source>
        <dbReference type="SAM" id="Coils"/>
    </source>
</evidence>
<sequence length="696" mass="78798">MPLFKSRKERKEDKSKLQQKLTFSRDTPDPVFDISDCSIHAVPSGVYSLCKVFLKEALRMNGNCLSSLEGGGNLQDLNNLIMLDIHSNCFEFLPEQIGFLRSLQYLDISENKLKELPQAISQLKSLKQLKASSNKLKSLPDGLGRLTRLELLDLRENQLTKVPLSACGLSSLSQFLLDGNPDLTYPPPAVFSQGAQAIFQFLCSESNMTYIPTVDAEPSENLPTGSTSQEYLQLEEKVRRYERMKEEKKKELATAQKQLEELQMSETMAAQRMKQASHQVGPIYKSNMLLEDIKNQEMEMEKQIKKLQQEKDKQRDVLMTNIKSLDDHSKDLIASLLVAGRKQKLRRSEQESILDQKIQEEDLRKLKRQNILVAMQAQLEEALEQEALVRCAFNQHGAITQSILEGIGSSEEQVADILAGKTEERKHLVQELLKGEALQQQMLLKLLLSQDEQRQHITKQLEAISNELAMLSQAELQQKAIRLEGSQVALEERRKLLTSLMDKFLARKAEREKELTDALKAMEQRKEDELADFWLVQYQRLLDSKPGILCSLDWVLKSILEEVGAHQYIPQFARHKVTAESCISLTEDDLKSMGIRENELRKALMKEFIILAQEQAYALKKLVEPSAPPSEALCETLPSAPPGDTPSAPLEKGFVVDQVYTVAHIETECVICMDAMVLMMSYFLKTGGGGDATWSL</sequence>
<dbReference type="PANTHER" id="PTHR48051">
    <property type="match status" value="1"/>
</dbReference>
<dbReference type="SMART" id="SM00454">
    <property type="entry name" value="SAM"/>
    <property type="match status" value="1"/>
</dbReference>
<dbReference type="PROSITE" id="PS51450">
    <property type="entry name" value="LRR"/>
    <property type="match status" value="1"/>
</dbReference>
<evidence type="ECO:0000256" key="1">
    <source>
        <dbReference type="ARBA" id="ARBA00022614"/>
    </source>
</evidence>
<dbReference type="SUPFAM" id="SSF47769">
    <property type="entry name" value="SAM/Pointed domain"/>
    <property type="match status" value="1"/>
</dbReference>
<dbReference type="InterPro" id="IPR001660">
    <property type="entry name" value="SAM"/>
</dbReference>
<dbReference type="InterPro" id="IPR001611">
    <property type="entry name" value="Leu-rich_rpt"/>
</dbReference>
<dbReference type="InterPro" id="IPR013761">
    <property type="entry name" value="SAM/pointed_sf"/>
</dbReference>
<dbReference type="InterPro" id="IPR055414">
    <property type="entry name" value="LRR_R13L4/SHOC2-like"/>
</dbReference>
<dbReference type="EMBL" id="LR899518">
    <property type="protein sequence ID" value="CAD7239978.1"/>
    <property type="molecule type" value="Genomic_DNA"/>
</dbReference>
<dbReference type="Gene3D" id="1.10.150.50">
    <property type="entry name" value="Transcription Factor, Ets-1"/>
    <property type="match status" value="1"/>
</dbReference>
<dbReference type="InterPro" id="IPR050216">
    <property type="entry name" value="LRR_domain-containing"/>
</dbReference>
<feature type="coiled-coil region" evidence="3">
    <location>
        <begin position="231"/>
        <end position="265"/>
    </location>
</feature>
<dbReference type="SUPFAM" id="SSF52058">
    <property type="entry name" value="L domain-like"/>
    <property type="match status" value="1"/>
</dbReference>
<keyword evidence="3" id="KW-0175">Coiled coil</keyword>
<organism evidence="6">
    <name type="scientific">Darwinula stevensoni</name>
    <dbReference type="NCBI Taxonomy" id="69355"/>
    <lineage>
        <taxon>Eukaryota</taxon>
        <taxon>Metazoa</taxon>
        <taxon>Ecdysozoa</taxon>
        <taxon>Arthropoda</taxon>
        <taxon>Crustacea</taxon>
        <taxon>Oligostraca</taxon>
        <taxon>Ostracoda</taxon>
        <taxon>Podocopa</taxon>
        <taxon>Podocopida</taxon>
        <taxon>Darwinulocopina</taxon>
        <taxon>Darwinuloidea</taxon>
        <taxon>Darwinulidae</taxon>
        <taxon>Darwinula</taxon>
    </lineage>
</organism>
<dbReference type="EMBL" id="CAJPEV010000001">
    <property type="protein sequence ID" value="CAG0878492.1"/>
    <property type="molecule type" value="Genomic_DNA"/>
</dbReference>
<dbReference type="SMART" id="SM00369">
    <property type="entry name" value="LRR_TYP"/>
    <property type="match status" value="4"/>
</dbReference>
<dbReference type="Pfam" id="PF00536">
    <property type="entry name" value="SAM_1"/>
    <property type="match status" value="1"/>
</dbReference>
<dbReference type="Gene3D" id="3.80.10.10">
    <property type="entry name" value="Ribonuclease Inhibitor"/>
    <property type="match status" value="1"/>
</dbReference>
<feature type="coiled-coil region" evidence="3">
    <location>
        <begin position="290"/>
        <end position="317"/>
    </location>
</feature>
<evidence type="ECO:0000256" key="4">
    <source>
        <dbReference type="SAM" id="MobiDB-lite"/>
    </source>
</evidence>
<reference evidence="6" key="1">
    <citation type="submission" date="2020-11" db="EMBL/GenBank/DDBJ databases">
        <authorList>
            <person name="Tran Van P."/>
        </authorList>
    </citation>
    <scope>NUCLEOTIDE SEQUENCE</scope>
</reference>
<proteinExistence type="predicted"/>
<dbReference type="InterPro" id="IPR003591">
    <property type="entry name" value="Leu-rich_rpt_typical-subtyp"/>
</dbReference>
<accession>A0A7R8X388</accession>
<dbReference type="GO" id="GO:0005737">
    <property type="term" value="C:cytoplasm"/>
    <property type="evidence" value="ECO:0007669"/>
    <property type="project" value="TreeGrafter"/>
</dbReference>
<dbReference type="PROSITE" id="PS50105">
    <property type="entry name" value="SAM_DOMAIN"/>
    <property type="match status" value="1"/>
</dbReference>
<evidence type="ECO:0000313" key="7">
    <source>
        <dbReference type="Proteomes" id="UP000677054"/>
    </source>
</evidence>
<dbReference type="Pfam" id="PF23598">
    <property type="entry name" value="LRR_14"/>
    <property type="match status" value="1"/>
</dbReference>
<evidence type="ECO:0000256" key="2">
    <source>
        <dbReference type="ARBA" id="ARBA00022737"/>
    </source>
</evidence>
<keyword evidence="2" id="KW-0677">Repeat</keyword>
<feature type="domain" description="SAM" evidence="5">
    <location>
        <begin position="560"/>
        <end position="614"/>
    </location>
</feature>
<keyword evidence="1" id="KW-0433">Leucine-rich repeat</keyword>
<dbReference type="InterPro" id="IPR032675">
    <property type="entry name" value="LRR_dom_sf"/>
</dbReference>